<name>A0ABW5ATQ5_9FLAO</name>
<evidence type="ECO:0008006" key="3">
    <source>
        <dbReference type="Google" id="ProtNLM"/>
    </source>
</evidence>
<dbReference type="Proteomes" id="UP001597344">
    <property type="component" value="Unassembled WGS sequence"/>
</dbReference>
<dbReference type="RefSeq" id="WP_378319272.1">
    <property type="nucleotide sequence ID" value="NZ_JBHUHY010000003.1"/>
</dbReference>
<dbReference type="PROSITE" id="PS51257">
    <property type="entry name" value="PROKAR_LIPOPROTEIN"/>
    <property type="match status" value="1"/>
</dbReference>
<evidence type="ECO:0000313" key="2">
    <source>
        <dbReference type="Proteomes" id="UP001597344"/>
    </source>
</evidence>
<comment type="caution">
    <text evidence="1">The sequence shown here is derived from an EMBL/GenBank/DDBJ whole genome shotgun (WGS) entry which is preliminary data.</text>
</comment>
<proteinExistence type="predicted"/>
<evidence type="ECO:0000313" key="1">
    <source>
        <dbReference type="EMBL" id="MFD2186294.1"/>
    </source>
</evidence>
<sequence length="159" mass="17957">MKTQNLKKLVLLCAGFLIISCSKSDLSETDETVVQEKNDVEIVDNPETKNIIIGLLPGIYGKSSVDAYESATYSYILTQAEQNAVPSNLRKFKVRFQVKSGGSWIHKKTYTNQPSTVTVKFPKYGNGNVVTWRIGFQMYNKNNGTTYSQKWKNVVVYNN</sequence>
<keyword evidence="2" id="KW-1185">Reference proteome</keyword>
<reference evidence="2" key="1">
    <citation type="journal article" date="2019" name="Int. J. Syst. Evol. Microbiol.">
        <title>The Global Catalogue of Microorganisms (GCM) 10K type strain sequencing project: providing services to taxonomists for standard genome sequencing and annotation.</title>
        <authorList>
            <consortium name="The Broad Institute Genomics Platform"/>
            <consortium name="The Broad Institute Genome Sequencing Center for Infectious Disease"/>
            <person name="Wu L."/>
            <person name="Ma J."/>
        </authorList>
    </citation>
    <scope>NUCLEOTIDE SEQUENCE [LARGE SCALE GENOMIC DNA]</scope>
    <source>
        <strain evidence="2">DT92</strain>
    </source>
</reference>
<gene>
    <name evidence="1" type="ORF">ACFSJT_05785</name>
</gene>
<accession>A0ABW5ATQ5</accession>
<dbReference type="EMBL" id="JBHUHY010000003">
    <property type="protein sequence ID" value="MFD2186294.1"/>
    <property type="molecule type" value="Genomic_DNA"/>
</dbReference>
<organism evidence="1 2">
    <name type="scientific">Aquimarina celericrescens</name>
    <dbReference type="NCBI Taxonomy" id="1964542"/>
    <lineage>
        <taxon>Bacteria</taxon>
        <taxon>Pseudomonadati</taxon>
        <taxon>Bacteroidota</taxon>
        <taxon>Flavobacteriia</taxon>
        <taxon>Flavobacteriales</taxon>
        <taxon>Flavobacteriaceae</taxon>
        <taxon>Aquimarina</taxon>
    </lineage>
</organism>
<protein>
    <recommendedName>
        <fullName evidence="3">DUF4783 domain-containing protein</fullName>
    </recommendedName>
</protein>